<name>T1G308_HELRO</name>
<evidence type="ECO:0000313" key="2">
    <source>
        <dbReference type="EMBL" id="ESO05471.1"/>
    </source>
</evidence>
<dbReference type="GO" id="GO:0004843">
    <property type="term" value="F:cysteine-type deubiquitinase activity"/>
    <property type="evidence" value="ECO:0007669"/>
    <property type="project" value="InterPro"/>
</dbReference>
<dbReference type="GeneID" id="20215456"/>
<proteinExistence type="predicted"/>
<evidence type="ECO:0000259" key="1">
    <source>
        <dbReference type="PROSITE" id="PS50235"/>
    </source>
</evidence>
<evidence type="ECO:0000313" key="3">
    <source>
        <dbReference type="EnsemblMetazoa" id="HelroP77618"/>
    </source>
</evidence>
<dbReference type="Proteomes" id="UP000015101">
    <property type="component" value="Unassembled WGS sequence"/>
</dbReference>
<dbReference type="eggNOG" id="KOG1873">
    <property type="taxonomic scope" value="Eukaryota"/>
</dbReference>
<dbReference type="CDD" id="cd02667">
    <property type="entry name" value="Peptidase_C19K"/>
    <property type="match status" value="1"/>
</dbReference>
<dbReference type="STRING" id="6412.T1G308"/>
<dbReference type="EMBL" id="AMQM01003786">
    <property type="status" value="NOT_ANNOTATED_CDS"/>
    <property type="molecule type" value="Genomic_DNA"/>
</dbReference>
<keyword evidence="4" id="KW-1185">Reference proteome</keyword>
<dbReference type="AlphaFoldDB" id="T1G308"/>
<dbReference type="InterPro" id="IPR028889">
    <property type="entry name" value="USP"/>
</dbReference>
<reference evidence="4" key="1">
    <citation type="submission" date="2012-12" db="EMBL/GenBank/DDBJ databases">
        <authorList>
            <person name="Hellsten U."/>
            <person name="Grimwood J."/>
            <person name="Chapman J.A."/>
            <person name="Shapiro H."/>
            <person name="Aerts A."/>
            <person name="Otillar R.P."/>
            <person name="Terry A.Y."/>
            <person name="Boore J.L."/>
            <person name="Simakov O."/>
            <person name="Marletaz F."/>
            <person name="Cho S.-J."/>
            <person name="Edsinger-Gonzales E."/>
            <person name="Havlak P."/>
            <person name="Kuo D.-H."/>
            <person name="Larsson T."/>
            <person name="Lv J."/>
            <person name="Arendt D."/>
            <person name="Savage R."/>
            <person name="Osoegawa K."/>
            <person name="de Jong P."/>
            <person name="Lindberg D.R."/>
            <person name="Seaver E.C."/>
            <person name="Weisblat D.A."/>
            <person name="Putnam N.H."/>
            <person name="Grigoriev I.V."/>
            <person name="Rokhsar D.S."/>
        </authorList>
    </citation>
    <scope>NUCLEOTIDE SEQUENCE</scope>
</reference>
<reference evidence="3" key="3">
    <citation type="submission" date="2015-06" db="UniProtKB">
        <authorList>
            <consortium name="EnsemblMetazoa"/>
        </authorList>
    </citation>
    <scope>IDENTIFICATION</scope>
</reference>
<dbReference type="SUPFAM" id="SSF54001">
    <property type="entry name" value="Cysteine proteinases"/>
    <property type="match status" value="1"/>
</dbReference>
<dbReference type="PANTHER" id="PTHR24006">
    <property type="entry name" value="UBIQUITIN CARBOXYL-TERMINAL HYDROLASE"/>
    <property type="match status" value="1"/>
</dbReference>
<dbReference type="InParanoid" id="T1G308"/>
<dbReference type="KEGG" id="hro:HELRODRAFT_77618"/>
<dbReference type="EnsemblMetazoa" id="HelroT77618">
    <property type="protein sequence ID" value="HelroP77618"/>
    <property type="gene ID" value="HelroG77618"/>
</dbReference>
<dbReference type="InterPro" id="IPR038765">
    <property type="entry name" value="Papain-like_cys_pep_sf"/>
</dbReference>
<dbReference type="InterPro" id="IPR018200">
    <property type="entry name" value="USP_CS"/>
</dbReference>
<dbReference type="EMBL" id="KB096325">
    <property type="protein sequence ID" value="ESO05471.1"/>
    <property type="molecule type" value="Genomic_DNA"/>
</dbReference>
<dbReference type="Pfam" id="PF00443">
    <property type="entry name" value="UCH"/>
    <property type="match status" value="1"/>
</dbReference>
<gene>
    <name evidence="3" type="primary">20215456</name>
    <name evidence="2" type="ORF">HELRODRAFT_77618</name>
</gene>
<organism evidence="3 4">
    <name type="scientific">Helobdella robusta</name>
    <name type="common">Californian leech</name>
    <dbReference type="NCBI Taxonomy" id="6412"/>
    <lineage>
        <taxon>Eukaryota</taxon>
        <taxon>Metazoa</taxon>
        <taxon>Spiralia</taxon>
        <taxon>Lophotrochozoa</taxon>
        <taxon>Annelida</taxon>
        <taxon>Clitellata</taxon>
        <taxon>Hirudinea</taxon>
        <taxon>Rhynchobdellida</taxon>
        <taxon>Glossiphoniidae</taxon>
        <taxon>Helobdella</taxon>
    </lineage>
</organism>
<dbReference type="HOGENOM" id="CLU_107318_0_0_1"/>
<dbReference type="OrthoDB" id="2020758at2759"/>
<sequence>KIHAMRQSMTSLGHRLKCQPHECSIESCLYQFTTMEMLTGNNKYLCSHCNKGLGKKAKYTIANRQALIFVPPSILTLHLKRFQQTIMSLKKLSKHVTFSEILDMAPFCSSLAQNVKPNEDKVLYSLFGVVEHSGSLRSGHYTAYVKVRDDIKDTASSIPLQPNGIGNKSVVGSENSSVGPYPGRWFYVSDGNVSEVKNISNVLNSQAYILFYERIL</sequence>
<protein>
    <recommendedName>
        <fullName evidence="1">USP domain-containing protein</fullName>
    </recommendedName>
</protein>
<evidence type="ECO:0000313" key="4">
    <source>
        <dbReference type="Proteomes" id="UP000015101"/>
    </source>
</evidence>
<dbReference type="GO" id="GO:0016579">
    <property type="term" value="P:protein deubiquitination"/>
    <property type="evidence" value="ECO:0007669"/>
    <property type="project" value="InterPro"/>
</dbReference>
<accession>T1G308</accession>
<dbReference type="OMA" id="YIRETWN"/>
<dbReference type="InterPro" id="IPR001394">
    <property type="entry name" value="Peptidase_C19_UCH"/>
</dbReference>
<dbReference type="Gene3D" id="3.90.70.10">
    <property type="entry name" value="Cysteine proteinases"/>
    <property type="match status" value="1"/>
</dbReference>
<dbReference type="RefSeq" id="XP_009016104.1">
    <property type="nucleotide sequence ID" value="XM_009017856.1"/>
</dbReference>
<dbReference type="InterPro" id="IPR050164">
    <property type="entry name" value="Peptidase_C19"/>
</dbReference>
<dbReference type="PANTHER" id="PTHR24006:SF781">
    <property type="entry name" value="LD34905P"/>
    <property type="match status" value="1"/>
</dbReference>
<feature type="domain" description="USP" evidence="1">
    <location>
        <begin position="1"/>
        <end position="215"/>
    </location>
</feature>
<dbReference type="PROSITE" id="PS50235">
    <property type="entry name" value="USP_3"/>
    <property type="match status" value="1"/>
</dbReference>
<dbReference type="CTD" id="20215456"/>
<reference evidence="2 4" key="2">
    <citation type="journal article" date="2013" name="Nature">
        <title>Insights into bilaterian evolution from three spiralian genomes.</title>
        <authorList>
            <person name="Simakov O."/>
            <person name="Marletaz F."/>
            <person name="Cho S.J."/>
            <person name="Edsinger-Gonzales E."/>
            <person name="Havlak P."/>
            <person name="Hellsten U."/>
            <person name="Kuo D.H."/>
            <person name="Larsson T."/>
            <person name="Lv J."/>
            <person name="Arendt D."/>
            <person name="Savage R."/>
            <person name="Osoegawa K."/>
            <person name="de Jong P."/>
            <person name="Grimwood J."/>
            <person name="Chapman J.A."/>
            <person name="Shapiro H."/>
            <person name="Aerts A."/>
            <person name="Otillar R.P."/>
            <person name="Terry A.Y."/>
            <person name="Boore J.L."/>
            <person name="Grigoriev I.V."/>
            <person name="Lindberg D.R."/>
            <person name="Seaver E.C."/>
            <person name="Weisblat D.A."/>
            <person name="Putnam N.H."/>
            <person name="Rokhsar D.S."/>
        </authorList>
    </citation>
    <scope>NUCLEOTIDE SEQUENCE</scope>
</reference>
<dbReference type="PROSITE" id="PS00973">
    <property type="entry name" value="USP_2"/>
    <property type="match status" value="1"/>
</dbReference>